<evidence type="ECO:0000313" key="1">
    <source>
        <dbReference type="EMBL" id="RRR70333.1"/>
    </source>
</evidence>
<dbReference type="AlphaFoldDB" id="A0A426TXC9"/>
<evidence type="ECO:0000313" key="2">
    <source>
        <dbReference type="Proteomes" id="UP000280307"/>
    </source>
</evidence>
<accession>A0A426TXC9</accession>
<name>A0A426TXC9_9CHLR</name>
<protein>
    <submittedName>
        <fullName evidence="1">Uncharacterized protein</fullName>
    </submittedName>
</protein>
<dbReference type="EMBL" id="RSAS01000532">
    <property type="protein sequence ID" value="RRR70333.1"/>
    <property type="molecule type" value="Genomic_DNA"/>
</dbReference>
<gene>
    <name evidence="1" type="ORF">EI684_13500</name>
</gene>
<reference evidence="1 2" key="1">
    <citation type="submission" date="2018-12" db="EMBL/GenBank/DDBJ databases">
        <title>Genome Sequence of Candidatus Viridilinea halotolerans isolated from saline sulfide-rich spring.</title>
        <authorList>
            <person name="Grouzdev D.S."/>
            <person name="Burganskaya E.I."/>
            <person name="Krutkina M.S."/>
            <person name="Sukhacheva M.V."/>
            <person name="Gorlenko V.M."/>
        </authorList>
    </citation>
    <scope>NUCLEOTIDE SEQUENCE [LARGE SCALE GENOMIC DNA]</scope>
    <source>
        <strain evidence="1">Chok-6</strain>
    </source>
</reference>
<proteinExistence type="predicted"/>
<dbReference type="Proteomes" id="UP000280307">
    <property type="component" value="Unassembled WGS sequence"/>
</dbReference>
<comment type="caution">
    <text evidence="1">The sequence shown here is derived from an EMBL/GenBank/DDBJ whole genome shotgun (WGS) entry which is preliminary data.</text>
</comment>
<organism evidence="1 2">
    <name type="scientific">Candidatus Viridilinea halotolerans</name>
    <dbReference type="NCBI Taxonomy" id="2491704"/>
    <lineage>
        <taxon>Bacteria</taxon>
        <taxon>Bacillati</taxon>
        <taxon>Chloroflexota</taxon>
        <taxon>Chloroflexia</taxon>
        <taxon>Chloroflexales</taxon>
        <taxon>Chloroflexineae</taxon>
        <taxon>Oscillochloridaceae</taxon>
        <taxon>Candidatus Viridilinea</taxon>
    </lineage>
</organism>
<sequence length="252" mass="28077">MMETKHYDRLLRAMAYAAEAETHGYDIEAAYAQLDDYVASELAGEAAHERYPAVAFFVATDADFATIYRTLRQHMQSFDPAAETEVAGSVDFARLAAYAEGQITLSPNDLARPLAALRTPAEEEQHYLRQLIPYWQQHLPQRGGLFMSSGDDTLEAVAIPDRDAPAWLDLVLDEDDDGAIVDGQVRPLQPDLLRAPVRLYQITTQPEPHISPIAEAHVDRFGHFAFHGLSAGRYVLALVVEEEIVGTTWLEL</sequence>